<evidence type="ECO:0000256" key="7">
    <source>
        <dbReference type="ARBA" id="ARBA00022989"/>
    </source>
</evidence>
<reference evidence="11 12" key="1">
    <citation type="journal article" date="2012" name="Stand. Genomic Sci.">
        <title>Genome sequence of the orange-pigmented seawater bacterium Owenweeksia hongkongensis type strain (UST20020801(T)).</title>
        <authorList>
            <person name="Riedel T."/>
            <person name="Held B."/>
            <person name="Nolan M."/>
            <person name="Lucas S."/>
            <person name="Lapidus A."/>
            <person name="Tice H."/>
            <person name="Del Rio T.G."/>
            <person name="Cheng J.F."/>
            <person name="Han C."/>
            <person name="Tapia R."/>
            <person name="Goodwin L.A."/>
            <person name="Pitluck S."/>
            <person name="Liolios K."/>
            <person name="Mavromatis K."/>
            <person name="Pagani I."/>
            <person name="Ivanova N."/>
            <person name="Mikhailova N."/>
            <person name="Pati A."/>
            <person name="Chen A."/>
            <person name="Palaniappan K."/>
            <person name="Rohde M."/>
            <person name="Tindall B.J."/>
            <person name="Detter J.C."/>
            <person name="Goker M."/>
            <person name="Woyke T."/>
            <person name="Bristow J."/>
            <person name="Eisen J.A."/>
            <person name="Markowitz V."/>
            <person name="Hugenholtz P."/>
            <person name="Klenk H.P."/>
            <person name="Kyrpides N.C."/>
        </authorList>
    </citation>
    <scope>NUCLEOTIDE SEQUENCE</scope>
    <source>
        <strain evidence="12">DSM 17368 / JCM 12287 / NRRL B-23963</strain>
    </source>
</reference>
<evidence type="ECO:0000256" key="2">
    <source>
        <dbReference type="ARBA" id="ARBA00007783"/>
    </source>
</evidence>
<dbReference type="InterPro" id="IPR047817">
    <property type="entry name" value="ABC2_TM_bact-type"/>
</dbReference>
<proteinExistence type="inferred from homology"/>
<evidence type="ECO:0000256" key="8">
    <source>
        <dbReference type="ARBA" id="ARBA00023136"/>
    </source>
</evidence>
<protein>
    <recommendedName>
        <fullName evidence="9">Transport permease protein</fullName>
    </recommendedName>
</protein>
<dbReference type="GO" id="GO:0140359">
    <property type="term" value="F:ABC-type transporter activity"/>
    <property type="evidence" value="ECO:0007669"/>
    <property type="project" value="InterPro"/>
</dbReference>
<evidence type="ECO:0000313" key="12">
    <source>
        <dbReference type="Proteomes" id="UP000005631"/>
    </source>
</evidence>
<keyword evidence="4 9" id="KW-1003">Cell membrane</keyword>
<dbReference type="InterPro" id="IPR013525">
    <property type="entry name" value="ABC2_TM"/>
</dbReference>
<dbReference type="STRING" id="926562.Oweho_3028"/>
<feature type="transmembrane region" description="Helical" evidence="9">
    <location>
        <begin position="61"/>
        <end position="81"/>
    </location>
</feature>
<organism evidence="11 12">
    <name type="scientific">Owenweeksia hongkongensis (strain DSM 17368 / CIP 108786 / JCM 12287 / NRRL B-23963 / UST20020801)</name>
    <dbReference type="NCBI Taxonomy" id="926562"/>
    <lineage>
        <taxon>Bacteria</taxon>
        <taxon>Pseudomonadati</taxon>
        <taxon>Bacteroidota</taxon>
        <taxon>Flavobacteriia</taxon>
        <taxon>Flavobacteriales</taxon>
        <taxon>Owenweeksiaceae</taxon>
        <taxon>Owenweeksia</taxon>
    </lineage>
</organism>
<dbReference type="PANTHER" id="PTHR30413">
    <property type="entry name" value="INNER MEMBRANE TRANSPORT PERMEASE"/>
    <property type="match status" value="1"/>
</dbReference>
<feature type="transmembrane region" description="Helical" evidence="9">
    <location>
        <begin position="207"/>
        <end position="228"/>
    </location>
</feature>
<sequence length="291" mass="32066">MQNLIEFLLSNTGSILKSNTKTIITSKGSSISNALTELWRSPALIRAFASRDLYVRYAQTYLGFAWSIIQPLFGLATLFVLFNKIAGIPTDGIPFLAFALSGLIFWNYFNYVLSQSAGAIVAMQAMVKKIYLPRLSIPTAKALVGLVDYSVGLVLLIGTCLYYDISLKGLLFLPIILAGTAMGALGIGLTISAISLRYRDLQQIIPFALQLLFFLTPVAYPTSMLVSLLGKEWQWLVYLNPLAGMLELFRGFLFGTDFSTMAWLSIIITPVLLFIGLLSFVKADKKMADIV</sequence>
<keyword evidence="5" id="KW-0997">Cell inner membrane</keyword>
<gene>
    <name evidence="11" type="ordered locus">Oweho_3028</name>
</gene>
<dbReference type="Proteomes" id="UP000005631">
    <property type="component" value="Chromosome"/>
</dbReference>
<feature type="transmembrane region" description="Helical" evidence="9">
    <location>
        <begin position="170"/>
        <end position="195"/>
    </location>
</feature>
<evidence type="ECO:0000256" key="1">
    <source>
        <dbReference type="ARBA" id="ARBA00004429"/>
    </source>
</evidence>
<name>G8R2H1_OWEHD</name>
<dbReference type="HOGENOM" id="CLU_060703_3_0_10"/>
<dbReference type="PRINTS" id="PR00164">
    <property type="entry name" value="ABC2TRNSPORT"/>
</dbReference>
<evidence type="ECO:0000256" key="9">
    <source>
        <dbReference type="RuleBase" id="RU361157"/>
    </source>
</evidence>
<comment type="subcellular location">
    <subcellularLocation>
        <location evidence="1">Cell inner membrane</location>
        <topology evidence="1">Multi-pass membrane protein</topology>
    </subcellularLocation>
    <subcellularLocation>
        <location evidence="9">Cell membrane</location>
        <topology evidence="9">Multi-pass membrane protein</topology>
    </subcellularLocation>
</comment>
<dbReference type="eggNOG" id="COG1682">
    <property type="taxonomic scope" value="Bacteria"/>
</dbReference>
<dbReference type="GO" id="GO:0015920">
    <property type="term" value="P:lipopolysaccharide transport"/>
    <property type="evidence" value="ECO:0007669"/>
    <property type="project" value="TreeGrafter"/>
</dbReference>
<keyword evidence="6 9" id="KW-0812">Transmembrane</keyword>
<dbReference type="GO" id="GO:0043190">
    <property type="term" value="C:ATP-binding cassette (ABC) transporter complex"/>
    <property type="evidence" value="ECO:0007669"/>
    <property type="project" value="InterPro"/>
</dbReference>
<dbReference type="Pfam" id="PF01061">
    <property type="entry name" value="ABC2_membrane"/>
    <property type="match status" value="1"/>
</dbReference>
<feature type="domain" description="ABC transmembrane type-2" evidence="10">
    <location>
        <begin position="62"/>
        <end position="283"/>
    </location>
</feature>
<dbReference type="AlphaFoldDB" id="G8R2H1"/>
<keyword evidence="8 9" id="KW-0472">Membrane</keyword>
<keyword evidence="3 9" id="KW-0813">Transport</keyword>
<evidence type="ECO:0000256" key="6">
    <source>
        <dbReference type="ARBA" id="ARBA00022692"/>
    </source>
</evidence>
<dbReference type="KEGG" id="oho:Oweho_3028"/>
<dbReference type="InterPro" id="IPR000412">
    <property type="entry name" value="ABC_2_transport"/>
</dbReference>
<evidence type="ECO:0000256" key="4">
    <source>
        <dbReference type="ARBA" id="ARBA00022475"/>
    </source>
</evidence>
<evidence type="ECO:0000313" key="11">
    <source>
        <dbReference type="EMBL" id="AEV33983.1"/>
    </source>
</evidence>
<keyword evidence="12" id="KW-1185">Reference proteome</keyword>
<accession>G8R2H1</accession>
<dbReference type="PROSITE" id="PS51012">
    <property type="entry name" value="ABC_TM2"/>
    <property type="match status" value="1"/>
</dbReference>
<comment type="similarity">
    <text evidence="2 9">Belongs to the ABC-2 integral membrane protein family.</text>
</comment>
<feature type="transmembrane region" description="Helical" evidence="9">
    <location>
        <begin position="93"/>
        <end position="109"/>
    </location>
</feature>
<evidence type="ECO:0000256" key="5">
    <source>
        <dbReference type="ARBA" id="ARBA00022519"/>
    </source>
</evidence>
<evidence type="ECO:0000256" key="3">
    <source>
        <dbReference type="ARBA" id="ARBA00022448"/>
    </source>
</evidence>
<feature type="transmembrane region" description="Helical" evidence="9">
    <location>
        <begin position="142"/>
        <end position="163"/>
    </location>
</feature>
<evidence type="ECO:0000259" key="10">
    <source>
        <dbReference type="PROSITE" id="PS51012"/>
    </source>
</evidence>
<dbReference type="EMBL" id="CP003156">
    <property type="protein sequence ID" value="AEV33983.1"/>
    <property type="molecule type" value="Genomic_DNA"/>
</dbReference>
<keyword evidence="7 9" id="KW-1133">Transmembrane helix</keyword>
<dbReference type="PANTHER" id="PTHR30413:SF8">
    <property type="entry name" value="TRANSPORT PERMEASE PROTEIN"/>
    <property type="match status" value="1"/>
</dbReference>
<feature type="transmembrane region" description="Helical" evidence="9">
    <location>
        <begin position="261"/>
        <end position="281"/>
    </location>
</feature>